<dbReference type="SUPFAM" id="SSF52047">
    <property type="entry name" value="RNI-like"/>
    <property type="match status" value="1"/>
</dbReference>
<dbReference type="HOGENOM" id="CLU_524822_0_0_1"/>
<sequence length="544" mass="62163">MNVNRLASDVDRLLLLEEIRIAIAALDAIEAEVSILEMACHGDELVQEFIRISQKRTPVEEYIAICRSLLSPVRGLFGLPVELLGLVFLHYLWDDLYGHPSVSPSYGHLRLTWVCRHWRDVAANTHELWSILFLKGGRCIVPEFAEMSITRAGRLPLTMHLALANELPLSLGISPAALMAHQRVDERWHVDKILPAVDDVLAIVAKHIKRCESVSLTLAVDRRFPLPLSPGIHSIPLPLLRQLTIQVRAIKDYTPIVPSGHVIRVPGLRALTFDWSFILQYENLIIPWGRLTSLNIRFQSLQCLNRLHSVVKGCPALVELSLAVRVRHKEQLLEDILPGIEPIHAPDLQSLEVMFEQYDEDGHGDLIITRFVEQLYLPRLEHLVVWGVIGLSECWRNMLGRSRCLLQTLQLDPRTSPRNPLELVSLFREVPSLSSLQLRLPEPLWGDHDIMLLVECMLKRDPSKHWPFSLPALKHLRISLGSTNHDDFAYYRNILRSVSQDISSSGSRYRASVDLADEPSSDPYGINETWLWTIREYHKEDIHW</sequence>
<accession>S7QB61</accession>
<evidence type="ECO:0000313" key="1">
    <source>
        <dbReference type="EMBL" id="EPQ56552.1"/>
    </source>
</evidence>
<dbReference type="OrthoDB" id="2269034at2759"/>
<dbReference type="InterPro" id="IPR032675">
    <property type="entry name" value="LRR_dom_sf"/>
</dbReference>
<proteinExistence type="predicted"/>
<dbReference type="AlphaFoldDB" id="S7QB61"/>
<dbReference type="Proteomes" id="UP000030669">
    <property type="component" value="Unassembled WGS sequence"/>
</dbReference>
<name>S7QB61_GLOTA</name>
<evidence type="ECO:0000313" key="2">
    <source>
        <dbReference type="Proteomes" id="UP000030669"/>
    </source>
</evidence>
<dbReference type="Gene3D" id="3.80.10.10">
    <property type="entry name" value="Ribonuclease Inhibitor"/>
    <property type="match status" value="1"/>
</dbReference>
<reference evidence="1 2" key="1">
    <citation type="journal article" date="2012" name="Science">
        <title>The Paleozoic origin of enzymatic lignin decomposition reconstructed from 31 fungal genomes.</title>
        <authorList>
            <person name="Floudas D."/>
            <person name="Binder M."/>
            <person name="Riley R."/>
            <person name="Barry K."/>
            <person name="Blanchette R.A."/>
            <person name="Henrissat B."/>
            <person name="Martinez A.T."/>
            <person name="Otillar R."/>
            <person name="Spatafora J.W."/>
            <person name="Yadav J.S."/>
            <person name="Aerts A."/>
            <person name="Benoit I."/>
            <person name="Boyd A."/>
            <person name="Carlson A."/>
            <person name="Copeland A."/>
            <person name="Coutinho P.M."/>
            <person name="de Vries R.P."/>
            <person name="Ferreira P."/>
            <person name="Findley K."/>
            <person name="Foster B."/>
            <person name="Gaskell J."/>
            <person name="Glotzer D."/>
            <person name="Gorecki P."/>
            <person name="Heitman J."/>
            <person name="Hesse C."/>
            <person name="Hori C."/>
            <person name="Igarashi K."/>
            <person name="Jurgens J.A."/>
            <person name="Kallen N."/>
            <person name="Kersten P."/>
            <person name="Kohler A."/>
            <person name="Kuees U."/>
            <person name="Kumar T.K.A."/>
            <person name="Kuo A."/>
            <person name="LaButti K."/>
            <person name="Larrondo L.F."/>
            <person name="Lindquist E."/>
            <person name="Ling A."/>
            <person name="Lombard V."/>
            <person name="Lucas S."/>
            <person name="Lundell T."/>
            <person name="Martin R."/>
            <person name="McLaughlin D.J."/>
            <person name="Morgenstern I."/>
            <person name="Morin E."/>
            <person name="Murat C."/>
            <person name="Nagy L.G."/>
            <person name="Nolan M."/>
            <person name="Ohm R.A."/>
            <person name="Patyshakuliyeva A."/>
            <person name="Rokas A."/>
            <person name="Ruiz-Duenas F.J."/>
            <person name="Sabat G."/>
            <person name="Salamov A."/>
            <person name="Samejima M."/>
            <person name="Schmutz J."/>
            <person name="Slot J.C."/>
            <person name="St John F."/>
            <person name="Stenlid J."/>
            <person name="Sun H."/>
            <person name="Sun S."/>
            <person name="Syed K."/>
            <person name="Tsang A."/>
            <person name="Wiebenga A."/>
            <person name="Young D."/>
            <person name="Pisabarro A."/>
            <person name="Eastwood D.C."/>
            <person name="Martin F."/>
            <person name="Cullen D."/>
            <person name="Grigoriev I.V."/>
            <person name="Hibbett D.S."/>
        </authorList>
    </citation>
    <scope>NUCLEOTIDE SEQUENCE [LARGE SCALE GENOMIC DNA]</scope>
    <source>
        <strain evidence="1 2">ATCC 11539</strain>
    </source>
</reference>
<dbReference type="RefSeq" id="XP_007865266.1">
    <property type="nucleotide sequence ID" value="XM_007867075.1"/>
</dbReference>
<gene>
    <name evidence="1" type="ORF">GLOTRDRAFT_128494</name>
</gene>
<keyword evidence="2" id="KW-1185">Reference proteome</keyword>
<protein>
    <submittedName>
        <fullName evidence="1">Uncharacterized protein</fullName>
    </submittedName>
</protein>
<dbReference type="EMBL" id="KB469300">
    <property type="protein sequence ID" value="EPQ56552.1"/>
    <property type="molecule type" value="Genomic_DNA"/>
</dbReference>
<dbReference type="GeneID" id="19301743"/>
<organism evidence="1 2">
    <name type="scientific">Gloeophyllum trabeum (strain ATCC 11539 / FP-39264 / Madison 617)</name>
    <name type="common">Brown rot fungus</name>
    <dbReference type="NCBI Taxonomy" id="670483"/>
    <lineage>
        <taxon>Eukaryota</taxon>
        <taxon>Fungi</taxon>
        <taxon>Dikarya</taxon>
        <taxon>Basidiomycota</taxon>
        <taxon>Agaricomycotina</taxon>
        <taxon>Agaricomycetes</taxon>
        <taxon>Gloeophyllales</taxon>
        <taxon>Gloeophyllaceae</taxon>
        <taxon>Gloeophyllum</taxon>
    </lineage>
</organism>
<dbReference type="KEGG" id="gtr:GLOTRDRAFT_128494"/>